<name>A0A0E2B1M0_9LEPT</name>
<keyword evidence="1" id="KW-0472">Membrane</keyword>
<keyword evidence="1" id="KW-1133">Transmembrane helix</keyword>
<feature type="transmembrane region" description="Helical" evidence="1">
    <location>
        <begin position="306"/>
        <end position="330"/>
    </location>
</feature>
<gene>
    <name evidence="2" type="ORF">LEP1GSC081_1501</name>
</gene>
<dbReference type="RefSeq" id="WP_004766366.1">
    <property type="nucleotide sequence ID" value="NZ_AHMY02000051.1"/>
</dbReference>
<keyword evidence="2" id="KW-0808">Transferase</keyword>
<feature type="transmembrane region" description="Helical" evidence="1">
    <location>
        <begin position="142"/>
        <end position="161"/>
    </location>
</feature>
<feature type="transmembrane region" description="Helical" evidence="1">
    <location>
        <begin position="336"/>
        <end position="356"/>
    </location>
</feature>
<evidence type="ECO:0000313" key="3">
    <source>
        <dbReference type="Proteomes" id="UP000006253"/>
    </source>
</evidence>
<feature type="transmembrane region" description="Helical" evidence="1">
    <location>
        <begin position="89"/>
        <end position="110"/>
    </location>
</feature>
<dbReference type="Proteomes" id="UP000006253">
    <property type="component" value="Unassembled WGS sequence"/>
</dbReference>
<dbReference type="EMBL" id="AHMY02000051">
    <property type="protein sequence ID" value="EKO15037.1"/>
    <property type="molecule type" value="Genomic_DNA"/>
</dbReference>
<keyword evidence="1" id="KW-0812">Transmembrane</keyword>
<dbReference type="AlphaFoldDB" id="A0A0E2B1M0"/>
<feature type="transmembrane region" description="Helical" evidence="1">
    <location>
        <begin position="20"/>
        <end position="38"/>
    </location>
</feature>
<dbReference type="GO" id="GO:0016757">
    <property type="term" value="F:glycosyltransferase activity"/>
    <property type="evidence" value="ECO:0007669"/>
    <property type="project" value="UniProtKB-KW"/>
</dbReference>
<protein>
    <submittedName>
        <fullName evidence="2">Dolichyl-phosphate-mannose-protein mannosyltransferase</fullName>
    </submittedName>
</protein>
<evidence type="ECO:0000313" key="2">
    <source>
        <dbReference type="EMBL" id="EKO15037.1"/>
    </source>
</evidence>
<feature type="transmembrane region" description="Helical" evidence="1">
    <location>
        <begin position="267"/>
        <end position="286"/>
    </location>
</feature>
<feature type="transmembrane region" description="Helical" evidence="1">
    <location>
        <begin position="212"/>
        <end position="232"/>
    </location>
</feature>
<reference evidence="2 3" key="1">
    <citation type="submission" date="2012-10" db="EMBL/GenBank/DDBJ databases">
        <authorList>
            <person name="Harkins D.M."/>
            <person name="Durkin A.S."/>
            <person name="Brinkac L.M."/>
            <person name="Selengut J.D."/>
            <person name="Sanka R."/>
            <person name="DePew J."/>
            <person name="Purushe J."/>
            <person name="Peacock S.J."/>
            <person name="Thaipadungpanit J."/>
            <person name="Wuthiekanun V.W."/>
            <person name="Day N.P."/>
            <person name="Vinetz J.M."/>
            <person name="Sutton G.G."/>
            <person name="Nelson W.C."/>
            <person name="Fouts D.E."/>
        </authorList>
    </citation>
    <scope>NUCLEOTIDE SEQUENCE [LARGE SCALE GENOMIC DNA]</scope>
    <source>
        <strain evidence="2 3">H1</strain>
    </source>
</reference>
<accession>A0A0E2B1M0</accession>
<feature type="transmembrane region" description="Helical" evidence="1">
    <location>
        <begin position="239"/>
        <end position="261"/>
    </location>
</feature>
<proteinExistence type="predicted"/>
<organism evidence="2 3">
    <name type="scientific">Leptospira kirschneri str. H1</name>
    <dbReference type="NCBI Taxonomy" id="1049966"/>
    <lineage>
        <taxon>Bacteria</taxon>
        <taxon>Pseudomonadati</taxon>
        <taxon>Spirochaetota</taxon>
        <taxon>Spirochaetia</taxon>
        <taxon>Leptospirales</taxon>
        <taxon>Leptospiraceae</taxon>
        <taxon>Leptospira</taxon>
    </lineage>
</organism>
<feature type="transmembrane region" description="Helical" evidence="1">
    <location>
        <begin position="173"/>
        <end position="200"/>
    </location>
</feature>
<keyword evidence="2" id="KW-0328">Glycosyltransferase</keyword>
<feature type="transmembrane region" description="Helical" evidence="1">
    <location>
        <begin position="117"/>
        <end position="136"/>
    </location>
</feature>
<comment type="caution">
    <text evidence="2">The sequence shown here is derived from an EMBL/GenBank/DDBJ whole genome shotgun (WGS) entry which is preliminary data.</text>
</comment>
<evidence type="ECO:0000256" key="1">
    <source>
        <dbReference type="SAM" id="Phobius"/>
    </source>
</evidence>
<feature type="transmembrane region" description="Helical" evidence="1">
    <location>
        <begin position="363"/>
        <end position="381"/>
    </location>
</feature>
<sequence length="493" mass="57128">MVFGLSSFLAEIKKNKDLKIFLFVFTLGAFFRLFRLDLQSPWEDELFSIRASSATSLNDLWNWMKDDPHPPLYQTLLYFWFQFLQPTVFVGRLLSAISGLLAPLAFYVFAPVELKERIRVSVSALLSLSTGLIYYSQELRSYSLLVLFCTIQLAFVLKLVYGKEKNLKLCFSLLGISLLASYTHFFGFIWSASIFLGMFIEELIFERKFPKEFFFFGISFGLLFLPVFYLLFNSDKIGIASWIPEAGTTAFIVFFDLIFHSGILKKFIPGIVASVALFVGFVSIYFQRNSTETKMEVLDFAHKKSVILFGIVLAIFSIVLCILSSIQPLITARNLLVTAPVLYFLIATAFSVFPIYKGRRLEFVLILISFVSLYYFTRYYYKPYKEQWRESSQYIISTVVEHPKDFTLLCSSHAYNMEYFLKTAKITGIVPRLYTKEEVNLFLQDSSKKNLVILETSWKYLNSEELESLFARSNIDRKDQSFYGMRVVTIRKK</sequence>